<feature type="domain" description="HhH-GPD" evidence="5">
    <location>
        <begin position="131"/>
        <end position="293"/>
    </location>
</feature>
<evidence type="ECO:0000313" key="6">
    <source>
        <dbReference type="EMBL" id="QPC82271.1"/>
    </source>
</evidence>
<evidence type="ECO:0000256" key="3">
    <source>
        <dbReference type="ARBA" id="ARBA00022763"/>
    </source>
</evidence>
<keyword evidence="3" id="KW-0227">DNA damage</keyword>
<organism evidence="6 7">
    <name type="scientific">Phototrophicus methaneseepsis</name>
    <dbReference type="NCBI Taxonomy" id="2710758"/>
    <lineage>
        <taxon>Bacteria</taxon>
        <taxon>Bacillati</taxon>
        <taxon>Chloroflexota</taxon>
        <taxon>Candidatus Thermofontia</taxon>
        <taxon>Phototrophicales</taxon>
        <taxon>Phototrophicaceae</taxon>
        <taxon>Phototrophicus</taxon>
    </lineage>
</organism>
<keyword evidence="7" id="KW-1185">Reference proteome</keyword>
<dbReference type="PANTHER" id="PTHR43003">
    <property type="entry name" value="DNA-3-METHYLADENINE GLYCOSYLASE"/>
    <property type="match status" value="1"/>
</dbReference>
<dbReference type="SMART" id="SM00478">
    <property type="entry name" value="ENDO3c"/>
    <property type="match status" value="1"/>
</dbReference>
<name>A0A7S8E8E4_9CHLR</name>
<dbReference type="AlphaFoldDB" id="A0A7S8E8E4"/>
<dbReference type="Gene3D" id="3.30.310.20">
    <property type="entry name" value="DNA-3-methyladenine glycosylase AlkA, N-terminal domain"/>
    <property type="match status" value="1"/>
</dbReference>
<gene>
    <name evidence="6" type="ORF">G4Y79_21720</name>
</gene>
<evidence type="ECO:0000256" key="4">
    <source>
        <dbReference type="ARBA" id="ARBA00023204"/>
    </source>
</evidence>
<accession>A0A7S8E8E4</accession>
<sequence length="304" mass="33656">MTTYVVHPPAPYNTGLLLAFLRRFTTPALNIVHGDHIRRVLHLEGVPTLVEVDCSTTPLQITQHDTPGQQNTLPGALPHPIRHWLGMDDDLTPFYAYIAQNARLSALLGDLIGLPLLRTENLFEALISIIIEQHISWVAAQGAQQRLVQALGTPIKYDGHIYYAMPTPEQIATAPEAALNATKITYKRQALLRDIAERFLSGKLDTVALQQLAPQALYETLLQIKGIGHWTAACVVSRATGHYGYVLHNDVALQAAVNHYFLGGKGRIPGQQLIDILSEYEPYAGLIAHFIIIKWVLEMYPPTG</sequence>
<dbReference type="SUPFAM" id="SSF48150">
    <property type="entry name" value="DNA-glycosylase"/>
    <property type="match status" value="1"/>
</dbReference>
<dbReference type="InterPro" id="IPR011257">
    <property type="entry name" value="DNA_glycosylase"/>
</dbReference>
<dbReference type="GO" id="GO:0006307">
    <property type="term" value="P:DNA alkylation repair"/>
    <property type="evidence" value="ECO:0007669"/>
    <property type="project" value="TreeGrafter"/>
</dbReference>
<dbReference type="KEGG" id="pmet:G4Y79_21720"/>
<dbReference type="EC" id="3.2.2.21" evidence="2"/>
<keyword evidence="4" id="KW-0234">DNA repair</keyword>
<dbReference type="GO" id="GO:0043916">
    <property type="term" value="F:DNA-7-methylguanine glycosylase activity"/>
    <property type="evidence" value="ECO:0007669"/>
    <property type="project" value="TreeGrafter"/>
</dbReference>
<dbReference type="RefSeq" id="WP_195170340.1">
    <property type="nucleotide sequence ID" value="NZ_CP062983.1"/>
</dbReference>
<dbReference type="InterPro" id="IPR003265">
    <property type="entry name" value="HhH-GPD_domain"/>
</dbReference>
<dbReference type="GO" id="GO:0006285">
    <property type="term" value="P:base-excision repair, AP site formation"/>
    <property type="evidence" value="ECO:0007669"/>
    <property type="project" value="TreeGrafter"/>
</dbReference>
<dbReference type="CDD" id="cd00056">
    <property type="entry name" value="ENDO3c"/>
    <property type="match status" value="1"/>
</dbReference>
<comment type="catalytic activity">
    <reaction evidence="1">
        <text>Hydrolysis of alkylated DNA, releasing 3-methyladenine, 3-methylguanine, 7-methylguanine and 7-methyladenine.</text>
        <dbReference type="EC" id="3.2.2.21"/>
    </reaction>
</comment>
<proteinExistence type="predicted"/>
<reference evidence="6 7" key="1">
    <citation type="submission" date="2020-02" db="EMBL/GenBank/DDBJ databases">
        <authorList>
            <person name="Zheng R.K."/>
            <person name="Sun C.M."/>
        </authorList>
    </citation>
    <scope>NUCLEOTIDE SEQUENCE [LARGE SCALE GENOMIC DNA]</scope>
    <source>
        <strain evidence="7">rifampicinis</strain>
    </source>
</reference>
<dbReference type="GO" id="GO:0008725">
    <property type="term" value="F:DNA-3-methyladenine glycosylase activity"/>
    <property type="evidence" value="ECO:0007669"/>
    <property type="project" value="TreeGrafter"/>
</dbReference>
<protein>
    <recommendedName>
        <fullName evidence="2">DNA-3-methyladenine glycosylase II</fullName>
        <ecNumber evidence="2">3.2.2.21</ecNumber>
    </recommendedName>
</protein>
<dbReference type="InterPro" id="IPR051912">
    <property type="entry name" value="Alkylbase_DNA_Glycosylase/TA"/>
</dbReference>
<evidence type="ECO:0000256" key="1">
    <source>
        <dbReference type="ARBA" id="ARBA00000086"/>
    </source>
</evidence>
<dbReference type="Proteomes" id="UP000594468">
    <property type="component" value="Chromosome"/>
</dbReference>
<dbReference type="EMBL" id="CP062983">
    <property type="protein sequence ID" value="QPC82271.1"/>
    <property type="molecule type" value="Genomic_DNA"/>
</dbReference>
<dbReference type="PANTHER" id="PTHR43003:SF5">
    <property type="entry name" value="DNA-3-METHYLADENINE GLYCOSYLASE"/>
    <property type="match status" value="1"/>
</dbReference>
<dbReference type="InterPro" id="IPR037046">
    <property type="entry name" value="AlkA_N_sf"/>
</dbReference>
<evidence type="ECO:0000256" key="2">
    <source>
        <dbReference type="ARBA" id="ARBA00012000"/>
    </source>
</evidence>
<dbReference type="Gene3D" id="1.10.340.30">
    <property type="entry name" value="Hypothetical protein, domain 2"/>
    <property type="match status" value="1"/>
</dbReference>
<evidence type="ECO:0000313" key="7">
    <source>
        <dbReference type="Proteomes" id="UP000594468"/>
    </source>
</evidence>
<dbReference type="GO" id="GO:0032993">
    <property type="term" value="C:protein-DNA complex"/>
    <property type="evidence" value="ECO:0007669"/>
    <property type="project" value="TreeGrafter"/>
</dbReference>
<evidence type="ECO:0000259" key="5">
    <source>
        <dbReference type="SMART" id="SM00478"/>
    </source>
</evidence>
<dbReference type="GO" id="GO:0032131">
    <property type="term" value="F:alkylated DNA binding"/>
    <property type="evidence" value="ECO:0007669"/>
    <property type="project" value="TreeGrafter"/>
</dbReference>